<dbReference type="SMART" id="SM00184">
    <property type="entry name" value="RING"/>
    <property type="match status" value="1"/>
</dbReference>
<evidence type="ECO:0000259" key="3">
    <source>
        <dbReference type="PROSITE" id="PS50089"/>
    </source>
</evidence>
<sequence length="275" mass="31303">MEELQQNQMNSSVDGNRMASENSSLINYRLDQQRLSVRVSVEEAMISSYQGSKYILGVFSFVCIGKLTASILILSFCNTKTSEPLDIYIKGCIFIDILNMMVLIAKILMSFSIVPQLFKIATSYLDFFIGLVYIAWFSLGNLWFYSCDDCFDEAPELTILSLVYIVMGCFYLCMPMMLICCLCMCIPIIILLLVVVDTRNQNPATDEMIRRLAVEDYNPNQHIGERSCAICSDEFRNGVKIIALSCDSRHIFHENCIKTWLRVNSICPLCRVPIV</sequence>
<keyword evidence="1" id="KW-0479">Metal-binding</keyword>
<dbReference type="PANTHER" id="PTHR46225:SF19">
    <property type="entry name" value="RING-TYPE DOMAIN-CONTAINING PROTEIN"/>
    <property type="match status" value="1"/>
</dbReference>
<evidence type="ECO:0000256" key="1">
    <source>
        <dbReference type="PROSITE-ProRule" id="PRU00175"/>
    </source>
</evidence>
<evidence type="ECO:0000256" key="2">
    <source>
        <dbReference type="SAM" id="Phobius"/>
    </source>
</evidence>
<dbReference type="InterPro" id="IPR013083">
    <property type="entry name" value="Znf_RING/FYVE/PHD"/>
</dbReference>
<dbReference type="Pfam" id="PF13639">
    <property type="entry name" value="zf-RING_2"/>
    <property type="match status" value="1"/>
</dbReference>
<keyword evidence="5" id="KW-1185">Reference proteome</keyword>
<keyword evidence="2" id="KW-0812">Transmembrane</keyword>
<keyword evidence="1" id="KW-0863">Zinc-finger</keyword>
<comment type="caution">
    <text evidence="4">The sequence shown here is derived from an EMBL/GenBank/DDBJ whole genome shotgun (WGS) entry which is preliminary data.</text>
</comment>
<keyword evidence="2" id="KW-1133">Transmembrane helix</keyword>
<name>A0AAU9KAY6_9CILI</name>
<evidence type="ECO:0000313" key="5">
    <source>
        <dbReference type="Proteomes" id="UP001162131"/>
    </source>
</evidence>
<dbReference type="Gene3D" id="3.30.40.10">
    <property type="entry name" value="Zinc/RING finger domain, C3HC4 (zinc finger)"/>
    <property type="match status" value="1"/>
</dbReference>
<feature type="transmembrane region" description="Helical" evidence="2">
    <location>
        <begin position="121"/>
        <end position="144"/>
    </location>
</feature>
<dbReference type="InterPro" id="IPR001841">
    <property type="entry name" value="Znf_RING"/>
</dbReference>
<evidence type="ECO:0000313" key="4">
    <source>
        <dbReference type="EMBL" id="CAG9334403.1"/>
    </source>
</evidence>
<keyword evidence="2" id="KW-0472">Membrane</keyword>
<dbReference type="GO" id="GO:0008270">
    <property type="term" value="F:zinc ion binding"/>
    <property type="evidence" value="ECO:0007669"/>
    <property type="project" value="UniProtKB-KW"/>
</dbReference>
<reference evidence="4" key="1">
    <citation type="submission" date="2021-09" db="EMBL/GenBank/DDBJ databases">
        <authorList>
            <consortium name="AG Swart"/>
            <person name="Singh M."/>
            <person name="Singh A."/>
            <person name="Seah K."/>
            <person name="Emmerich C."/>
        </authorList>
    </citation>
    <scope>NUCLEOTIDE SEQUENCE</scope>
    <source>
        <strain evidence="4">ATCC30299</strain>
    </source>
</reference>
<dbReference type="AlphaFoldDB" id="A0AAU9KAY6"/>
<keyword evidence="1" id="KW-0862">Zinc</keyword>
<feature type="transmembrane region" description="Helical" evidence="2">
    <location>
        <begin position="164"/>
        <end position="196"/>
    </location>
</feature>
<dbReference type="SUPFAM" id="SSF57850">
    <property type="entry name" value="RING/U-box"/>
    <property type="match status" value="1"/>
</dbReference>
<dbReference type="Proteomes" id="UP001162131">
    <property type="component" value="Unassembled WGS sequence"/>
</dbReference>
<dbReference type="EMBL" id="CAJZBQ010000058">
    <property type="protein sequence ID" value="CAG9334403.1"/>
    <property type="molecule type" value="Genomic_DNA"/>
</dbReference>
<accession>A0AAU9KAY6</accession>
<dbReference type="PANTHER" id="PTHR46225">
    <property type="entry name" value="C3H4 TYPE ZINC FINGER PROTEIN"/>
    <property type="match status" value="1"/>
</dbReference>
<feature type="transmembrane region" description="Helical" evidence="2">
    <location>
        <begin position="87"/>
        <end position="109"/>
    </location>
</feature>
<feature type="transmembrane region" description="Helical" evidence="2">
    <location>
        <begin position="54"/>
        <end position="75"/>
    </location>
</feature>
<gene>
    <name evidence="4" type="ORF">BSTOLATCC_MIC61021</name>
</gene>
<feature type="domain" description="RING-type" evidence="3">
    <location>
        <begin position="228"/>
        <end position="271"/>
    </location>
</feature>
<proteinExistence type="predicted"/>
<protein>
    <recommendedName>
        <fullName evidence="3">RING-type domain-containing protein</fullName>
    </recommendedName>
</protein>
<dbReference type="PROSITE" id="PS50089">
    <property type="entry name" value="ZF_RING_2"/>
    <property type="match status" value="1"/>
</dbReference>
<organism evidence="4 5">
    <name type="scientific">Blepharisma stoltei</name>
    <dbReference type="NCBI Taxonomy" id="1481888"/>
    <lineage>
        <taxon>Eukaryota</taxon>
        <taxon>Sar</taxon>
        <taxon>Alveolata</taxon>
        <taxon>Ciliophora</taxon>
        <taxon>Postciliodesmatophora</taxon>
        <taxon>Heterotrichea</taxon>
        <taxon>Heterotrichida</taxon>
        <taxon>Blepharismidae</taxon>
        <taxon>Blepharisma</taxon>
    </lineage>
</organism>